<evidence type="ECO:0000313" key="3">
    <source>
        <dbReference type="RefSeq" id="XP_026687585.1"/>
    </source>
</evidence>
<name>A0A3Q0JL68_DIACI</name>
<dbReference type="Proteomes" id="UP000079169">
    <property type="component" value="Unplaced"/>
</dbReference>
<dbReference type="KEGG" id="dci:103520809"/>
<gene>
    <name evidence="3" type="primary">LOC103520809</name>
</gene>
<accession>A0A3Q0JL68</accession>
<dbReference type="PaxDb" id="121845-A0A3Q0JL68"/>
<evidence type="ECO:0000256" key="1">
    <source>
        <dbReference type="SAM" id="MobiDB-lite"/>
    </source>
</evidence>
<protein>
    <submittedName>
        <fullName evidence="3">Uncharacterized protein LOC103520809</fullName>
    </submittedName>
</protein>
<dbReference type="GeneID" id="103520809"/>
<dbReference type="RefSeq" id="XP_026687585.1">
    <property type="nucleotide sequence ID" value="XM_026831784.1"/>
</dbReference>
<feature type="compositionally biased region" description="Polar residues" evidence="1">
    <location>
        <begin position="134"/>
        <end position="172"/>
    </location>
</feature>
<reference evidence="3" key="1">
    <citation type="submission" date="2025-08" db="UniProtKB">
        <authorList>
            <consortium name="RefSeq"/>
        </authorList>
    </citation>
    <scope>IDENTIFICATION</scope>
</reference>
<dbReference type="AlphaFoldDB" id="A0A3Q0JL68"/>
<feature type="region of interest" description="Disordered" evidence="1">
    <location>
        <begin position="133"/>
        <end position="172"/>
    </location>
</feature>
<organism evidence="2 3">
    <name type="scientific">Diaphorina citri</name>
    <name type="common">Asian citrus psyllid</name>
    <dbReference type="NCBI Taxonomy" id="121845"/>
    <lineage>
        <taxon>Eukaryota</taxon>
        <taxon>Metazoa</taxon>
        <taxon>Ecdysozoa</taxon>
        <taxon>Arthropoda</taxon>
        <taxon>Hexapoda</taxon>
        <taxon>Insecta</taxon>
        <taxon>Pterygota</taxon>
        <taxon>Neoptera</taxon>
        <taxon>Paraneoptera</taxon>
        <taxon>Hemiptera</taxon>
        <taxon>Sternorrhyncha</taxon>
        <taxon>Psylloidea</taxon>
        <taxon>Psyllidae</taxon>
        <taxon>Diaphorininae</taxon>
        <taxon>Diaphorina</taxon>
    </lineage>
</organism>
<sequence length="325" mass="35226">MEVAPSSVEQFEAKIDDLIREASSAETQFTESGLEDFKSVMNSYRAKVIANYEEMDKEELANVLTTVQTKLGDVAKNAEQAMEDIKSTGFKFRTLRSQRPTQTCISILKFVLTNDVGNQLSWAGSNDKLHLKPQGNQQQTNGPSKCENINESNDNYESWRNSNQSHQNYNTSTMSNVENSYYYTTGAYPAHAYTYTTGVAATPYLSNYSVYPTPSPGHAHYQSSVPPGSYYYSNGTATTAEYGGTPSWSQLAAGTPQTSSGHAGYASAVAYATPGAQDTGKIMDGMQALSVNSPAPSGEHAGYHDAKGTIDDAKAVLLKRCVVAL</sequence>
<evidence type="ECO:0000313" key="2">
    <source>
        <dbReference type="Proteomes" id="UP000079169"/>
    </source>
</evidence>
<proteinExistence type="predicted"/>
<keyword evidence="2" id="KW-1185">Reference proteome</keyword>